<dbReference type="Gene3D" id="3.20.20.30">
    <property type="entry name" value="Luciferase-like domain"/>
    <property type="match status" value="1"/>
</dbReference>
<dbReference type="InterPro" id="IPR050564">
    <property type="entry name" value="F420-G6PD/mer"/>
</dbReference>
<keyword evidence="4" id="KW-1185">Reference proteome</keyword>
<gene>
    <name evidence="3" type="ORF">FJU08_04305</name>
</gene>
<keyword evidence="1" id="KW-0560">Oxidoreductase</keyword>
<evidence type="ECO:0000313" key="4">
    <source>
        <dbReference type="Proteomes" id="UP000318801"/>
    </source>
</evidence>
<name>A0A506UEV4_9HYPH</name>
<feature type="domain" description="Luciferase-like" evidence="2">
    <location>
        <begin position="11"/>
        <end position="301"/>
    </location>
</feature>
<evidence type="ECO:0000256" key="1">
    <source>
        <dbReference type="ARBA" id="ARBA00023002"/>
    </source>
</evidence>
<proteinExistence type="predicted"/>
<protein>
    <submittedName>
        <fullName evidence="3">LLM class flavin-dependent oxidoreductase</fullName>
    </submittedName>
</protein>
<sequence length="323" mass="34841">MAHEIGFSLEGGENWTETLAMAKMMDEGGVDTLWLACHLFQREPIVRATAILGATKRLKVALMAMSPFSMHPVYIAMAAATLDEMFPGRVTLCLGVGAPRDLEAAGIAAEKPLPVMRETVDLVRALLSGETVAFAGRHFNVSGRALETGQRAVPIILAASREKMLHLAGSHADGLLISAATSVPFIESCFQHVAAGEAEAGRRGKRIGLVYCAIEDEAEKAYDGLRRKMAFILRGMHHKQNIVLGGATLDQQALAKAYADSDWDGVDRLVSDDVVRRHAIAGTAEDAARRMSEYETVGLDQLVISGVKTADELQHLLDHMNIG</sequence>
<dbReference type="Proteomes" id="UP000318801">
    <property type="component" value="Unassembled WGS sequence"/>
</dbReference>
<dbReference type="EMBL" id="VHLG01000002">
    <property type="protein sequence ID" value="TPW32238.1"/>
    <property type="molecule type" value="Genomic_DNA"/>
</dbReference>
<accession>A0A506UEV4</accession>
<dbReference type="InterPro" id="IPR036661">
    <property type="entry name" value="Luciferase-like_sf"/>
</dbReference>
<comment type="caution">
    <text evidence="3">The sequence shown here is derived from an EMBL/GenBank/DDBJ whole genome shotgun (WGS) entry which is preliminary data.</text>
</comment>
<dbReference type="RefSeq" id="WP_141147748.1">
    <property type="nucleotide sequence ID" value="NZ_VHLG01000002.1"/>
</dbReference>
<dbReference type="PANTHER" id="PTHR43244">
    <property type="match status" value="1"/>
</dbReference>
<dbReference type="InterPro" id="IPR011251">
    <property type="entry name" value="Luciferase-like_dom"/>
</dbReference>
<dbReference type="SUPFAM" id="SSF51679">
    <property type="entry name" value="Bacterial luciferase-like"/>
    <property type="match status" value="1"/>
</dbReference>
<dbReference type="PANTHER" id="PTHR43244:SF1">
    <property type="entry name" value="5,10-METHYLENETETRAHYDROMETHANOPTERIN REDUCTASE"/>
    <property type="match status" value="1"/>
</dbReference>
<organism evidence="3 4">
    <name type="scientific">Martelella alba</name>
    <dbReference type="NCBI Taxonomy" id="2590451"/>
    <lineage>
        <taxon>Bacteria</taxon>
        <taxon>Pseudomonadati</taxon>
        <taxon>Pseudomonadota</taxon>
        <taxon>Alphaproteobacteria</taxon>
        <taxon>Hyphomicrobiales</taxon>
        <taxon>Aurantimonadaceae</taxon>
        <taxon>Martelella</taxon>
    </lineage>
</organism>
<evidence type="ECO:0000259" key="2">
    <source>
        <dbReference type="Pfam" id="PF00296"/>
    </source>
</evidence>
<dbReference type="CDD" id="cd01097">
    <property type="entry name" value="Tetrahydromethanopterin_reductase"/>
    <property type="match status" value="1"/>
</dbReference>
<dbReference type="Pfam" id="PF00296">
    <property type="entry name" value="Bac_luciferase"/>
    <property type="match status" value="1"/>
</dbReference>
<dbReference type="GO" id="GO:0016705">
    <property type="term" value="F:oxidoreductase activity, acting on paired donors, with incorporation or reduction of molecular oxygen"/>
    <property type="evidence" value="ECO:0007669"/>
    <property type="project" value="InterPro"/>
</dbReference>
<reference evidence="3 4" key="1">
    <citation type="submission" date="2019-06" db="EMBL/GenBank/DDBJ databases">
        <authorList>
            <person name="Li M."/>
        </authorList>
    </citation>
    <scope>NUCLEOTIDE SEQUENCE [LARGE SCALE GENOMIC DNA]</scope>
    <source>
        <strain evidence="3 4">BGMRC2036</strain>
    </source>
</reference>
<dbReference type="OrthoDB" id="9814695at2"/>
<evidence type="ECO:0000313" key="3">
    <source>
        <dbReference type="EMBL" id="TPW32238.1"/>
    </source>
</evidence>
<dbReference type="AlphaFoldDB" id="A0A506UEV4"/>